<dbReference type="EMBL" id="SZYE01000233">
    <property type="protein sequence ID" value="TKR22183.1"/>
    <property type="molecule type" value="Genomic_DNA"/>
</dbReference>
<reference evidence="1 2" key="1">
    <citation type="submission" date="2019-05" db="EMBL/GenBank/DDBJ databases">
        <title>Genome sequence of Cellulomonas hominis strain CS1.</title>
        <authorList>
            <person name="Belmont J."/>
            <person name="Maclea K.S."/>
        </authorList>
    </citation>
    <scope>NUCLEOTIDE SEQUENCE [LARGE SCALE GENOMIC DNA]</scope>
    <source>
        <strain evidence="1 2">CS1</strain>
    </source>
</reference>
<sequence>GPLEETIGNTLTGQVDQLRSERDQLRTDLDDAGSVDLAADDPPGPFDAVLPVHPRPLPLAEALDPATTAAHLAGAAAQVTRLVAAARRPLAPGSGPQ</sequence>
<dbReference type="Proteomes" id="UP000308121">
    <property type="component" value="Unassembled WGS sequence"/>
</dbReference>
<evidence type="ECO:0000313" key="2">
    <source>
        <dbReference type="Proteomes" id="UP000308121"/>
    </source>
</evidence>
<gene>
    <name evidence="1" type="ORF">FA014_17830</name>
</gene>
<name>A0A7Z8JWI3_9CELL</name>
<evidence type="ECO:0000313" key="1">
    <source>
        <dbReference type="EMBL" id="TKR22183.1"/>
    </source>
</evidence>
<accession>A0A7Z8JWI3</accession>
<organism evidence="1 2">
    <name type="scientific">Cellulomonas hominis</name>
    <dbReference type="NCBI Taxonomy" id="156981"/>
    <lineage>
        <taxon>Bacteria</taxon>
        <taxon>Bacillati</taxon>
        <taxon>Actinomycetota</taxon>
        <taxon>Actinomycetes</taxon>
        <taxon>Micrococcales</taxon>
        <taxon>Cellulomonadaceae</taxon>
        <taxon>Cellulomonas</taxon>
    </lineage>
</organism>
<comment type="caution">
    <text evidence="1">The sequence shown here is derived from an EMBL/GenBank/DDBJ whole genome shotgun (WGS) entry which is preliminary data.</text>
</comment>
<dbReference type="AlphaFoldDB" id="A0A7Z8JWI3"/>
<proteinExistence type="predicted"/>
<feature type="non-terminal residue" evidence="1">
    <location>
        <position position="1"/>
    </location>
</feature>
<protein>
    <submittedName>
        <fullName evidence="1">Uncharacterized protein</fullName>
    </submittedName>
</protein>